<dbReference type="GO" id="GO:0005230">
    <property type="term" value="F:extracellular ligand-gated monoatomic ion channel activity"/>
    <property type="evidence" value="ECO:0007669"/>
    <property type="project" value="InterPro"/>
</dbReference>
<feature type="compositionally biased region" description="Polar residues" evidence="1">
    <location>
        <begin position="9"/>
        <end position="18"/>
    </location>
</feature>
<feature type="transmembrane region" description="Helical" evidence="2">
    <location>
        <begin position="244"/>
        <end position="265"/>
    </location>
</feature>
<dbReference type="InterPro" id="IPR036734">
    <property type="entry name" value="Neur_chan_lig-bd_sf"/>
</dbReference>
<dbReference type="EMBL" id="CAIIXF020000010">
    <property type="protein sequence ID" value="CAH1797200.1"/>
    <property type="molecule type" value="Genomic_DNA"/>
</dbReference>
<keyword evidence="2" id="KW-0472">Membrane</keyword>
<dbReference type="InterPro" id="IPR006201">
    <property type="entry name" value="Neur_channel"/>
</dbReference>
<gene>
    <name evidence="3" type="ORF">OFUS_LOCUS21530</name>
</gene>
<feature type="transmembrane region" description="Helical" evidence="2">
    <location>
        <begin position="277"/>
        <end position="298"/>
    </location>
</feature>
<evidence type="ECO:0000313" key="4">
    <source>
        <dbReference type="Proteomes" id="UP000749559"/>
    </source>
</evidence>
<proteinExistence type="predicted"/>
<dbReference type="Gene3D" id="2.70.170.10">
    <property type="entry name" value="Neurotransmitter-gated ion-channel ligand-binding domain"/>
    <property type="match status" value="1"/>
</dbReference>
<reference evidence="3" key="1">
    <citation type="submission" date="2022-03" db="EMBL/GenBank/DDBJ databases">
        <authorList>
            <person name="Martin C."/>
        </authorList>
    </citation>
    <scope>NUCLEOTIDE SEQUENCE</scope>
</reference>
<keyword evidence="2" id="KW-1133">Transmembrane helix</keyword>
<keyword evidence="2" id="KW-0812">Transmembrane</keyword>
<keyword evidence="4" id="KW-1185">Reference proteome</keyword>
<comment type="caution">
    <text evidence="3">The sequence shown here is derived from an EMBL/GenBank/DDBJ whole genome shotgun (WGS) entry which is preliminary data.</text>
</comment>
<dbReference type="GO" id="GO:0016020">
    <property type="term" value="C:membrane"/>
    <property type="evidence" value="ECO:0007669"/>
    <property type="project" value="InterPro"/>
</dbReference>
<dbReference type="GO" id="GO:0004888">
    <property type="term" value="F:transmembrane signaling receptor activity"/>
    <property type="evidence" value="ECO:0007669"/>
    <property type="project" value="InterPro"/>
</dbReference>
<evidence type="ECO:0000256" key="2">
    <source>
        <dbReference type="SAM" id="Phobius"/>
    </source>
</evidence>
<dbReference type="AlphaFoldDB" id="A0A8J1TWP4"/>
<evidence type="ECO:0000256" key="1">
    <source>
        <dbReference type="SAM" id="MobiDB-lite"/>
    </source>
</evidence>
<dbReference type="PANTHER" id="PTHR18945">
    <property type="entry name" value="NEUROTRANSMITTER GATED ION CHANNEL"/>
    <property type="match status" value="1"/>
</dbReference>
<accession>A0A8J1TWP4</accession>
<protein>
    <submittedName>
        <fullName evidence="3">Uncharacterized protein</fullName>
    </submittedName>
</protein>
<organism evidence="3 4">
    <name type="scientific">Owenia fusiformis</name>
    <name type="common">Polychaete worm</name>
    <dbReference type="NCBI Taxonomy" id="6347"/>
    <lineage>
        <taxon>Eukaryota</taxon>
        <taxon>Metazoa</taxon>
        <taxon>Spiralia</taxon>
        <taxon>Lophotrochozoa</taxon>
        <taxon>Annelida</taxon>
        <taxon>Polychaeta</taxon>
        <taxon>Sedentaria</taxon>
        <taxon>Canalipalpata</taxon>
        <taxon>Sabellida</taxon>
        <taxon>Oweniida</taxon>
        <taxon>Oweniidae</taxon>
        <taxon>Owenia</taxon>
    </lineage>
</organism>
<name>A0A8J1TWP4_OWEFU</name>
<evidence type="ECO:0000313" key="3">
    <source>
        <dbReference type="EMBL" id="CAH1797200.1"/>
    </source>
</evidence>
<sequence length="420" mass="47790">MNTDRSDTDTGNLTTDTEAFSVGSSSDPSPGGLWLKQKIQCRQTDRDLPKILKTVHVRVVWLSIDCMDDVRGSVEGTVLIQTRWKDAVLDKLMKNGRMKPESRQDAYFNPGLQIENLSSLQEEAVWRTMVHNNRGQAVVTEHRLVTGTFNQDIYLRDFPFDIQVLKLKLKSSLSIKEVDLIPDRNKQSTLVDDALSSRLQADWQQYNAMELRQTTKASAYLDAEHTFPRLDATCNIARKSSRHVWPIGIVMMSIILMSLSLFSLPPTLEHVQARLQGTFLLVTCLIVYQIVYGQITGILHVVRPNIMDKYAMFVLIYLVLNGGWHSMSPYVCDDRLPDIYVLITLALLVLMAHIAIFIWIHSVALRNRKMLVRKDSEAKLHTLNNNNLPPTPKSSRRQIYSHVAQRTGVKGSTVEIEHLL</sequence>
<feature type="transmembrane region" description="Helical" evidence="2">
    <location>
        <begin position="310"/>
        <end position="327"/>
    </location>
</feature>
<dbReference type="Proteomes" id="UP000749559">
    <property type="component" value="Unassembled WGS sequence"/>
</dbReference>
<feature type="transmembrane region" description="Helical" evidence="2">
    <location>
        <begin position="339"/>
        <end position="360"/>
    </location>
</feature>
<feature type="compositionally biased region" description="Low complexity" evidence="1">
    <location>
        <begin position="21"/>
        <end position="31"/>
    </location>
</feature>
<feature type="region of interest" description="Disordered" evidence="1">
    <location>
        <begin position="1"/>
        <end position="31"/>
    </location>
</feature>